<organism evidence="2 3">
    <name type="scientific">Desulfomonile tiedjei</name>
    <dbReference type="NCBI Taxonomy" id="2358"/>
    <lineage>
        <taxon>Bacteria</taxon>
        <taxon>Pseudomonadati</taxon>
        <taxon>Thermodesulfobacteriota</taxon>
        <taxon>Desulfomonilia</taxon>
        <taxon>Desulfomonilales</taxon>
        <taxon>Desulfomonilaceae</taxon>
        <taxon>Desulfomonile</taxon>
    </lineage>
</organism>
<dbReference type="Proteomes" id="UP000807825">
    <property type="component" value="Unassembled WGS sequence"/>
</dbReference>
<protein>
    <submittedName>
        <fullName evidence="2">Uncharacterized protein</fullName>
    </submittedName>
</protein>
<proteinExistence type="predicted"/>
<name>A0A9D6Z5K8_9BACT</name>
<evidence type="ECO:0000256" key="1">
    <source>
        <dbReference type="SAM" id="MobiDB-lite"/>
    </source>
</evidence>
<accession>A0A9D6Z5K8</accession>
<dbReference type="AlphaFoldDB" id="A0A9D6Z5K8"/>
<reference evidence="2" key="1">
    <citation type="submission" date="2020-07" db="EMBL/GenBank/DDBJ databases">
        <title>Huge and variable diversity of episymbiotic CPR bacteria and DPANN archaea in groundwater ecosystems.</title>
        <authorList>
            <person name="He C.Y."/>
            <person name="Keren R."/>
            <person name="Whittaker M."/>
            <person name="Farag I.F."/>
            <person name="Doudna J."/>
            <person name="Cate J.H.D."/>
            <person name="Banfield J.F."/>
        </authorList>
    </citation>
    <scope>NUCLEOTIDE SEQUENCE</scope>
    <source>
        <strain evidence="2">NC_groundwater_1664_Pr3_B-0.1um_52_9</strain>
    </source>
</reference>
<gene>
    <name evidence="2" type="ORF">HY912_07160</name>
</gene>
<dbReference type="EMBL" id="JACRDE010000196">
    <property type="protein sequence ID" value="MBI5249256.1"/>
    <property type="molecule type" value="Genomic_DNA"/>
</dbReference>
<sequence>MIYRVILVLRTQREREAAWDQMMSPEELRTYVENLKRESESDAAVPESDPPIDKKST</sequence>
<comment type="caution">
    <text evidence="2">The sequence shown here is derived from an EMBL/GenBank/DDBJ whole genome shotgun (WGS) entry which is preliminary data.</text>
</comment>
<evidence type="ECO:0000313" key="3">
    <source>
        <dbReference type="Proteomes" id="UP000807825"/>
    </source>
</evidence>
<feature type="region of interest" description="Disordered" evidence="1">
    <location>
        <begin position="36"/>
        <end position="57"/>
    </location>
</feature>
<evidence type="ECO:0000313" key="2">
    <source>
        <dbReference type="EMBL" id="MBI5249256.1"/>
    </source>
</evidence>